<organism evidence="2 3">
    <name type="scientific">Candidatus Yanofskybacteria bacterium RIFCSPHIGHO2_01_FULL_41_21</name>
    <dbReference type="NCBI Taxonomy" id="1802660"/>
    <lineage>
        <taxon>Bacteria</taxon>
        <taxon>Candidatus Yanofskyibacteriota</taxon>
    </lineage>
</organism>
<feature type="chain" id="PRO_5009535319" description="Outer membrane protein beta-barrel domain-containing protein" evidence="1">
    <location>
        <begin position="25"/>
        <end position="238"/>
    </location>
</feature>
<proteinExistence type="predicted"/>
<evidence type="ECO:0008006" key="4">
    <source>
        <dbReference type="Google" id="ProtNLM"/>
    </source>
</evidence>
<protein>
    <recommendedName>
        <fullName evidence="4">Outer membrane protein beta-barrel domain-containing protein</fullName>
    </recommendedName>
</protein>
<reference evidence="2 3" key="1">
    <citation type="journal article" date="2016" name="Nat. Commun.">
        <title>Thousands of microbial genomes shed light on interconnected biogeochemical processes in an aquifer system.</title>
        <authorList>
            <person name="Anantharaman K."/>
            <person name="Brown C.T."/>
            <person name="Hug L.A."/>
            <person name="Sharon I."/>
            <person name="Castelle C.J."/>
            <person name="Probst A.J."/>
            <person name="Thomas B.C."/>
            <person name="Singh A."/>
            <person name="Wilkins M.J."/>
            <person name="Karaoz U."/>
            <person name="Brodie E.L."/>
            <person name="Williams K.H."/>
            <person name="Hubbard S.S."/>
            <person name="Banfield J.F."/>
        </authorList>
    </citation>
    <scope>NUCLEOTIDE SEQUENCE [LARGE SCALE GENOMIC DNA]</scope>
</reference>
<sequence length="238" mass="26457">MKRMAITVIASLFFWAGGTAKVQAQEITFTSKARQIYLGANGDPFYNGFVPQSDLSLAWENGFYGDVWFSTALNGRKDFDKEVDITFGKSGKIGQFNYTTNINYFVLVITDVMNVNGETNRNLQINRKVNLAPFLRGEVYFPVHKGGPRQGLMVVSGIRSSSELHPRVILLANYWFKMDSGCFGYDRALLGQGFVGLGFKVNGKVTVTPGVTVSKPLTSVSDGRRFQSNPEIAISYRF</sequence>
<evidence type="ECO:0000313" key="2">
    <source>
        <dbReference type="EMBL" id="OGM97949.1"/>
    </source>
</evidence>
<feature type="signal peptide" evidence="1">
    <location>
        <begin position="1"/>
        <end position="24"/>
    </location>
</feature>
<comment type="caution">
    <text evidence="2">The sequence shown here is derived from an EMBL/GenBank/DDBJ whole genome shotgun (WGS) entry which is preliminary data.</text>
</comment>
<keyword evidence="1" id="KW-0732">Signal</keyword>
<dbReference type="Proteomes" id="UP000178520">
    <property type="component" value="Unassembled WGS sequence"/>
</dbReference>
<dbReference type="AlphaFoldDB" id="A0A1F8EC86"/>
<accession>A0A1F8EC86</accession>
<name>A0A1F8EC86_9BACT</name>
<evidence type="ECO:0000313" key="3">
    <source>
        <dbReference type="Proteomes" id="UP000178520"/>
    </source>
</evidence>
<evidence type="ECO:0000256" key="1">
    <source>
        <dbReference type="SAM" id="SignalP"/>
    </source>
</evidence>
<gene>
    <name evidence="2" type="ORF">A2735_00960</name>
</gene>
<dbReference type="EMBL" id="MGJA01000006">
    <property type="protein sequence ID" value="OGM97949.1"/>
    <property type="molecule type" value="Genomic_DNA"/>
</dbReference>